<protein>
    <submittedName>
        <fullName evidence="1">Uncharacterized protein</fullName>
    </submittedName>
</protein>
<sequence length="151" mass="15733">MGGPQFTVPGRTISQAAFEETVRENIEDLGMDPTEALLDAIETLTLQGVDLSGIVTCAPGSGNADIATRNGGLELVCEICSRVPSGCGRGLVSGLNALASLLHDLQCTEIFRNRNGPEVVVRILNYGNDNVKVMNSGFSVIAAAATGNEVL</sequence>
<proteinExistence type="predicted"/>
<name>A0AAD8JIX8_9APIA</name>
<comment type="caution">
    <text evidence="1">The sequence shown here is derived from an EMBL/GenBank/DDBJ whole genome shotgun (WGS) entry which is preliminary data.</text>
</comment>
<dbReference type="Proteomes" id="UP001237642">
    <property type="component" value="Unassembled WGS sequence"/>
</dbReference>
<gene>
    <name evidence="1" type="ORF">POM88_003959</name>
</gene>
<keyword evidence="2" id="KW-1185">Reference proteome</keyword>
<reference evidence="1" key="2">
    <citation type="submission" date="2023-05" db="EMBL/GenBank/DDBJ databases">
        <authorList>
            <person name="Schelkunov M.I."/>
        </authorList>
    </citation>
    <scope>NUCLEOTIDE SEQUENCE</scope>
    <source>
        <strain evidence="1">Hsosn_3</strain>
        <tissue evidence="1">Leaf</tissue>
    </source>
</reference>
<evidence type="ECO:0000313" key="2">
    <source>
        <dbReference type="Proteomes" id="UP001237642"/>
    </source>
</evidence>
<dbReference type="AlphaFoldDB" id="A0AAD8JIX8"/>
<organism evidence="1 2">
    <name type="scientific">Heracleum sosnowskyi</name>
    <dbReference type="NCBI Taxonomy" id="360622"/>
    <lineage>
        <taxon>Eukaryota</taxon>
        <taxon>Viridiplantae</taxon>
        <taxon>Streptophyta</taxon>
        <taxon>Embryophyta</taxon>
        <taxon>Tracheophyta</taxon>
        <taxon>Spermatophyta</taxon>
        <taxon>Magnoliopsida</taxon>
        <taxon>eudicotyledons</taxon>
        <taxon>Gunneridae</taxon>
        <taxon>Pentapetalae</taxon>
        <taxon>asterids</taxon>
        <taxon>campanulids</taxon>
        <taxon>Apiales</taxon>
        <taxon>Apiaceae</taxon>
        <taxon>Apioideae</taxon>
        <taxon>apioid superclade</taxon>
        <taxon>Tordylieae</taxon>
        <taxon>Tordyliinae</taxon>
        <taxon>Heracleum</taxon>
    </lineage>
</organism>
<dbReference type="EMBL" id="JAUIZM010000001">
    <property type="protein sequence ID" value="KAK1404354.1"/>
    <property type="molecule type" value="Genomic_DNA"/>
</dbReference>
<reference evidence="1" key="1">
    <citation type="submission" date="2023-02" db="EMBL/GenBank/DDBJ databases">
        <title>Genome of toxic invasive species Heracleum sosnowskyi carries increased number of genes despite the absence of recent whole-genome duplications.</title>
        <authorList>
            <person name="Schelkunov M."/>
            <person name="Shtratnikova V."/>
            <person name="Makarenko M."/>
            <person name="Klepikova A."/>
            <person name="Omelchenko D."/>
            <person name="Novikova G."/>
            <person name="Obukhova E."/>
            <person name="Bogdanov V."/>
            <person name="Penin A."/>
            <person name="Logacheva M."/>
        </authorList>
    </citation>
    <scope>NUCLEOTIDE SEQUENCE</scope>
    <source>
        <strain evidence="1">Hsosn_3</strain>
        <tissue evidence="1">Leaf</tissue>
    </source>
</reference>
<evidence type="ECO:0000313" key="1">
    <source>
        <dbReference type="EMBL" id="KAK1404354.1"/>
    </source>
</evidence>
<accession>A0AAD8JIX8</accession>